<keyword evidence="1" id="KW-0472">Membrane</keyword>
<sequence length="43" mass="5185">MKLLKQIKKIPREKMIVPLLLAYFVILGIMDYLILAAWHFFEH</sequence>
<dbReference type="RefSeq" id="WP_015395097.1">
    <property type="nucleotide sequence ID" value="NC_020291.1"/>
</dbReference>
<dbReference type="Proteomes" id="UP000011728">
    <property type="component" value="Chromosome"/>
</dbReference>
<evidence type="ECO:0000256" key="1">
    <source>
        <dbReference type="SAM" id="Phobius"/>
    </source>
</evidence>
<dbReference type="KEGG" id="csr:Cspa_c50360"/>
<organism evidence="2 3">
    <name type="scientific">Clostridium saccharoperbutylacetonicum N1-4(HMT)</name>
    <dbReference type="NCBI Taxonomy" id="931276"/>
    <lineage>
        <taxon>Bacteria</taxon>
        <taxon>Bacillati</taxon>
        <taxon>Bacillota</taxon>
        <taxon>Clostridia</taxon>
        <taxon>Eubacteriales</taxon>
        <taxon>Clostridiaceae</taxon>
        <taxon>Clostridium</taxon>
    </lineage>
</organism>
<dbReference type="EMBL" id="CP004121">
    <property type="protein sequence ID" value="AGF58789.1"/>
    <property type="molecule type" value="Genomic_DNA"/>
</dbReference>
<name>M1MLK4_9CLOT</name>
<dbReference type="PATRIC" id="fig|931276.5.peg.5083"/>
<evidence type="ECO:0000313" key="2">
    <source>
        <dbReference type="EMBL" id="AGF58789.1"/>
    </source>
</evidence>
<keyword evidence="1" id="KW-1133">Transmembrane helix</keyword>
<dbReference type="HOGENOM" id="CLU_3231887_0_0_9"/>
<keyword evidence="1" id="KW-0812">Transmembrane</keyword>
<evidence type="ECO:0000313" key="3">
    <source>
        <dbReference type="Proteomes" id="UP000011728"/>
    </source>
</evidence>
<accession>M1MLK4</accession>
<protein>
    <submittedName>
        <fullName evidence="2">Uncharacterized protein</fullName>
    </submittedName>
</protein>
<dbReference type="AlphaFoldDB" id="M1MLK4"/>
<gene>
    <name evidence="2" type="ORF">Cspa_c50360</name>
</gene>
<reference evidence="2 3" key="1">
    <citation type="submission" date="2013-02" db="EMBL/GenBank/DDBJ databases">
        <title>Genome sequence of Clostridium saccharoperbutylacetonicum N1-4(HMT).</title>
        <authorList>
            <person name="Poehlein A."/>
            <person name="Daniel R."/>
        </authorList>
    </citation>
    <scope>NUCLEOTIDE SEQUENCE [LARGE SCALE GENOMIC DNA]</scope>
    <source>
        <strain evidence="3">N1-4(HMT)</strain>
    </source>
</reference>
<keyword evidence="3" id="KW-1185">Reference proteome</keyword>
<feature type="transmembrane region" description="Helical" evidence="1">
    <location>
        <begin position="20"/>
        <end position="41"/>
    </location>
</feature>
<proteinExistence type="predicted"/>